<sequence>MGQGVNGPQCLPPLQVLALPLTPCIFSGPSKGAKELMGQGVNGPQCLPLLQVLALPLTPSIFSGPSEEAKE</sequence>
<reference evidence="1 2" key="1">
    <citation type="submission" date="2017-10" db="EMBL/GenBank/DDBJ databases">
        <title>The draft genome sequence of Lewinella marina KCTC 32374.</title>
        <authorList>
            <person name="Wang K."/>
        </authorList>
    </citation>
    <scope>NUCLEOTIDE SEQUENCE [LARGE SCALE GENOMIC DNA]</scope>
    <source>
        <strain evidence="1 2">MKG-38</strain>
    </source>
</reference>
<gene>
    <name evidence="1" type="ORF">CGL56_16360</name>
</gene>
<protein>
    <submittedName>
        <fullName evidence="1">Uncharacterized protein</fullName>
    </submittedName>
</protein>
<name>A0A2G0CBR8_9BACT</name>
<accession>A0A2G0CBR8</accession>
<evidence type="ECO:0000313" key="1">
    <source>
        <dbReference type="EMBL" id="PHK97377.1"/>
    </source>
</evidence>
<comment type="caution">
    <text evidence="1">The sequence shown here is derived from an EMBL/GenBank/DDBJ whole genome shotgun (WGS) entry which is preliminary data.</text>
</comment>
<organism evidence="1 2">
    <name type="scientific">Neolewinella marina</name>
    <dbReference type="NCBI Taxonomy" id="438751"/>
    <lineage>
        <taxon>Bacteria</taxon>
        <taxon>Pseudomonadati</taxon>
        <taxon>Bacteroidota</taxon>
        <taxon>Saprospiria</taxon>
        <taxon>Saprospirales</taxon>
        <taxon>Lewinellaceae</taxon>
        <taxon>Neolewinella</taxon>
    </lineage>
</organism>
<dbReference type="EMBL" id="PDLO01000009">
    <property type="protein sequence ID" value="PHK97377.1"/>
    <property type="molecule type" value="Genomic_DNA"/>
</dbReference>
<evidence type="ECO:0000313" key="2">
    <source>
        <dbReference type="Proteomes" id="UP000226437"/>
    </source>
</evidence>
<dbReference type="Proteomes" id="UP000226437">
    <property type="component" value="Unassembled WGS sequence"/>
</dbReference>
<dbReference type="AlphaFoldDB" id="A0A2G0CBR8"/>
<keyword evidence="2" id="KW-1185">Reference proteome</keyword>
<proteinExistence type="predicted"/>